<protein>
    <submittedName>
        <fullName evidence="2">Uncharacterized protein</fullName>
    </submittedName>
</protein>
<dbReference type="Proteomes" id="UP000285317">
    <property type="component" value="Chromosome"/>
</dbReference>
<name>A0A3T0T2G9_9MICO</name>
<dbReference type="KEGG" id="rfs:C1I64_12650"/>
<dbReference type="AlphaFoldDB" id="A0A3T0T2G9"/>
<feature type="compositionally biased region" description="Low complexity" evidence="1">
    <location>
        <begin position="1"/>
        <end position="23"/>
    </location>
</feature>
<reference evidence="2 3" key="1">
    <citation type="submission" date="2018-03" db="EMBL/GenBank/DDBJ databases">
        <title>Bacteriophage NCPPB3778 and a type I-E CRISPR drive the evolution of the US Biological Select Agent, Rathayibacter toxicus.</title>
        <authorList>
            <person name="Davis E.W.II."/>
            <person name="Tabima J.F."/>
            <person name="Weisberg A.J."/>
            <person name="Dantas Lopes L."/>
            <person name="Wiseman M.S."/>
            <person name="Wiseman M.S."/>
            <person name="Pupko T."/>
            <person name="Belcher M.S."/>
            <person name="Sechler A.J."/>
            <person name="Tancos M.A."/>
            <person name="Schroeder B.K."/>
            <person name="Murray T.D."/>
            <person name="Luster D.G."/>
            <person name="Schneider W.L."/>
            <person name="Rogers E."/>
            <person name="Andreote F.D."/>
            <person name="Grunwald N.J."/>
            <person name="Putnam M.L."/>
            <person name="Chang J.H."/>
        </authorList>
    </citation>
    <scope>NUCLEOTIDE SEQUENCE [LARGE SCALE GENOMIC DNA]</scope>
    <source>
        <strain evidence="2 3">DSM 15932</strain>
    </source>
</reference>
<feature type="region of interest" description="Disordered" evidence="1">
    <location>
        <begin position="1"/>
        <end position="56"/>
    </location>
</feature>
<sequence>MNRTAALRASASGSAQRAGGSRARLTEAARSCWSSSRGTRRIETRSGAAAASGRRRQGVTAKAQEIGPCGVIDPLYSSSASTVCCGGKREK</sequence>
<gene>
    <name evidence="2" type="ORF">C1I64_12650</name>
</gene>
<proteinExistence type="predicted"/>
<dbReference type="EMBL" id="CP028137">
    <property type="protein sequence ID" value="AZZ52806.1"/>
    <property type="molecule type" value="Genomic_DNA"/>
</dbReference>
<evidence type="ECO:0000256" key="1">
    <source>
        <dbReference type="SAM" id="MobiDB-lite"/>
    </source>
</evidence>
<accession>A0A3T0T2G9</accession>
<organism evidence="2 3">
    <name type="scientific">Rathayibacter festucae DSM 15932</name>
    <dbReference type="NCBI Taxonomy" id="1328866"/>
    <lineage>
        <taxon>Bacteria</taxon>
        <taxon>Bacillati</taxon>
        <taxon>Actinomycetota</taxon>
        <taxon>Actinomycetes</taxon>
        <taxon>Micrococcales</taxon>
        <taxon>Microbacteriaceae</taxon>
        <taxon>Rathayibacter</taxon>
    </lineage>
</organism>
<evidence type="ECO:0000313" key="2">
    <source>
        <dbReference type="EMBL" id="AZZ52806.1"/>
    </source>
</evidence>
<evidence type="ECO:0000313" key="3">
    <source>
        <dbReference type="Proteomes" id="UP000285317"/>
    </source>
</evidence>